<protein>
    <submittedName>
        <fullName evidence="1">Uncharacterized protein</fullName>
    </submittedName>
</protein>
<name>A0A7J8BYE0_MOLMO</name>
<organism evidence="1 2">
    <name type="scientific">Molossus molossus</name>
    <name type="common">Pallas' mastiff bat</name>
    <name type="synonym">Vespertilio molossus</name>
    <dbReference type="NCBI Taxonomy" id="27622"/>
    <lineage>
        <taxon>Eukaryota</taxon>
        <taxon>Metazoa</taxon>
        <taxon>Chordata</taxon>
        <taxon>Craniata</taxon>
        <taxon>Vertebrata</taxon>
        <taxon>Euteleostomi</taxon>
        <taxon>Mammalia</taxon>
        <taxon>Eutheria</taxon>
        <taxon>Laurasiatheria</taxon>
        <taxon>Chiroptera</taxon>
        <taxon>Yangochiroptera</taxon>
        <taxon>Molossidae</taxon>
        <taxon>Molossus</taxon>
    </lineage>
</organism>
<comment type="caution">
    <text evidence="1">The sequence shown here is derived from an EMBL/GenBank/DDBJ whole genome shotgun (WGS) entry which is preliminary data.</text>
</comment>
<dbReference type="AlphaFoldDB" id="A0A7J8BYE0"/>
<evidence type="ECO:0000313" key="1">
    <source>
        <dbReference type="EMBL" id="KAF6403614.1"/>
    </source>
</evidence>
<accession>A0A7J8BYE0</accession>
<keyword evidence="2" id="KW-1185">Reference proteome</keyword>
<dbReference type="InParanoid" id="A0A7J8BYE0"/>
<evidence type="ECO:0000313" key="2">
    <source>
        <dbReference type="Proteomes" id="UP000550707"/>
    </source>
</evidence>
<dbReference type="Proteomes" id="UP000550707">
    <property type="component" value="Unassembled WGS sequence"/>
</dbReference>
<dbReference type="EMBL" id="JACASF010000022">
    <property type="protein sequence ID" value="KAF6403614.1"/>
    <property type="molecule type" value="Genomic_DNA"/>
</dbReference>
<gene>
    <name evidence="1" type="ORF">HJG59_010031</name>
</gene>
<reference evidence="1 2" key="1">
    <citation type="journal article" date="2020" name="Nature">
        <title>Six reference-quality genomes reveal evolution of bat adaptations.</title>
        <authorList>
            <person name="Jebb D."/>
            <person name="Huang Z."/>
            <person name="Pippel M."/>
            <person name="Hughes G.M."/>
            <person name="Lavrichenko K."/>
            <person name="Devanna P."/>
            <person name="Winkler S."/>
            <person name="Jermiin L.S."/>
            <person name="Skirmuntt E.C."/>
            <person name="Katzourakis A."/>
            <person name="Burkitt-Gray L."/>
            <person name="Ray D.A."/>
            <person name="Sullivan K.A.M."/>
            <person name="Roscito J.G."/>
            <person name="Kirilenko B.M."/>
            <person name="Davalos L.M."/>
            <person name="Corthals A.P."/>
            <person name="Power M.L."/>
            <person name="Jones G."/>
            <person name="Ransome R.D."/>
            <person name="Dechmann D.K.N."/>
            <person name="Locatelli A.G."/>
            <person name="Puechmaille S.J."/>
            <person name="Fedrigo O."/>
            <person name="Jarvis E.D."/>
            <person name="Hiller M."/>
            <person name="Vernes S.C."/>
            <person name="Myers E.W."/>
            <person name="Teeling E.C."/>
        </authorList>
    </citation>
    <scope>NUCLEOTIDE SEQUENCE [LARGE SCALE GENOMIC DNA]</scope>
    <source>
        <strain evidence="1">MMolMol1</strain>
        <tissue evidence="1">Muscle</tissue>
    </source>
</reference>
<sequence>MSTCPLLSLASLVRSPSTRAPEEHTGRRSPPHFRLHCPPGHWAPSPRQQALSVHLVSGPCFMHIRRSPPALLTLHFLVSHNHCLSLADFSSYQLRSDWNVPRKGMGSIVHTRSLRGRENSGKCVQLADGGEASKSRKVPMPEAKGEIIRFRSYVQTWDPLKAHSLGLKEVVPGEENGNRGG</sequence>
<proteinExistence type="predicted"/>